<proteinExistence type="predicted"/>
<feature type="region of interest" description="Disordered" evidence="1">
    <location>
        <begin position="1"/>
        <end position="20"/>
    </location>
</feature>
<evidence type="ECO:0000256" key="1">
    <source>
        <dbReference type="SAM" id="MobiDB-lite"/>
    </source>
</evidence>
<dbReference type="GeneID" id="63682756"/>
<keyword evidence="3" id="KW-1185">Reference proteome</keyword>
<feature type="compositionally biased region" description="Basic and acidic residues" evidence="1">
    <location>
        <begin position="10"/>
        <end position="20"/>
    </location>
</feature>
<dbReference type="EMBL" id="JH795855">
    <property type="protein sequence ID" value="EJU06009.1"/>
    <property type="molecule type" value="Genomic_DNA"/>
</dbReference>
<protein>
    <submittedName>
        <fullName evidence="2">Uncharacterized protein</fullName>
    </submittedName>
</protein>
<name>M5GAU1_DACPD</name>
<accession>M5GAU1</accession>
<organism evidence="2 3">
    <name type="scientific">Dacryopinax primogenitus (strain DJM 731)</name>
    <name type="common">Brown rot fungus</name>
    <dbReference type="NCBI Taxonomy" id="1858805"/>
    <lineage>
        <taxon>Eukaryota</taxon>
        <taxon>Fungi</taxon>
        <taxon>Dikarya</taxon>
        <taxon>Basidiomycota</taxon>
        <taxon>Agaricomycotina</taxon>
        <taxon>Dacrymycetes</taxon>
        <taxon>Dacrymycetales</taxon>
        <taxon>Dacrymycetaceae</taxon>
        <taxon>Dacryopinax</taxon>
    </lineage>
</organism>
<dbReference type="Proteomes" id="UP000030653">
    <property type="component" value="Unassembled WGS sequence"/>
</dbReference>
<dbReference type="HOGENOM" id="CLU_1240097_0_0_1"/>
<evidence type="ECO:0000313" key="2">
    <source>
        <dbReference type="EMBL" id="EJU06009.1"/>
    </source>
</evidence>
<dbReference type="RefSeq" id="XP_040632903.1">
    <property type="nucleotide sequence ID" value="XM_040767694.1"/>
</dbReference>
<evidence type="ECO:0000313" key="3">
    <source>
        <dbReference type="Proteomes" id="UP000030653"/>
    </source>
</evidence>
<dbReference type="AlphaFoldDB" id="M5GAU1"/>
<gene>
    <name evidence="2" type="ORF">DACRYDRAFT_102966</name>
</gene>
<reference evidence="2 3" key="1">
    <citation type="journal article" date="2012" name="Science">
        <title>The Paleozoic origin of enzymatic lignin decomposition reconstructed from 31 fungal genomes.</title>
        <authorList>
            <person name="Floudas D."/>
            <person name="Binder M."/>
            <person name="Riley R."/>
            <person name="Barry K."/>
            <person name="Blanchette R.A."/>
            <person name="Henrissat B."/>
            <person name="Martinez A.T."/>
            <person name="Otillar R."/>
            <person name="Spatafora J.W."/>
            <person name="Yadav J.S."/>
            <person name="Aerts A."/>
            <person name="Benoit I."/>
            <person name="Boyd A."/>
            <person name="Carlson A."/>
            <person name="Copeland A."/>
            <person name="Coutinho P.M."/>
            <person name="de Vries R.P."/>
            <person name="Ferreira P."/>
            <person name="Findley K."/>
            <person name="Foster B."/>
            <person name="Gaskell J."/>
            <person name="Glotzer D."/>
            <person name="Gorecki P."/>
            <person name="Heitman J."/>
            <person name="Hesse C."/>
            <person name="Hori C."/>
            <person name="Igarashi K."/>
            <person name="Jurgens J.A."/>
            <person name="Kallen N."/>
            <person name="Kersten P."/>
            <person name="Kohler A."/>
            <person name="Kuees U."/>
            <person name="Kumar T.K.A."/>
            <person name="Kuo A."/>
            <person name="LaButti K."/>
            <person name="Larrondo L.F."/>
            <person name="Lindquist E."/>
            <person name="Ling A."/>
            <person name="Lombard V."/>
            <person name="Lucas S."/>
            <person name="Lundell T."/>
            <person name="Martin R."/>
            <person name="McLaughlin D.J."/>
            <person name="Morgenstern I."/>
            <person name="Morin E."/>
            <person name="Murat C."/>
            <person name="Nagy L.G."/>
            <person name="Nolan M."/>
            <person name="Ohm R.A."/>
            <person name="Patyshakuliyeva A."/>
            <person name="Rokas A."/>
            <person name="Ruiz-Duenas F.J."/>
            <person name="Sabat G."/>
            <person name="Salamov A."/>
            <person name="Samejima M."/>
            <person name="Schmutz J."/>
            <person name="Slot J.C."/>
            <person name="St John F."/>
            <person name="Stenlid J."/>
            <person name="Sun H."/>
            <person name="Sun S."/>
            <person name="Syed K."/>
            <person name="Tsang A."/>
            <person name="Wiebenga A."/>
            <person name="Young D."/>
            <person name="Pisabarro A."/>
            <person name="Eastwood D.C."/>
            <person name="Martin F."/>
            <person name="Cullen D."/>
            <person name="Grigoriev I.V."/>
            <person name="Hibbett D.S."/>
        </authorList>
    </citation>
    <scope>NUCLEOTIDE SEQUENCE [LARGE SCALE GENOMIC DNA]</scope>
    <source>
        <strain evidence="2 3">DJM-731 SS1</strain>
    </source>
</reference>
<sequence>MRPQLRPRRKNEAENRGDHMIDESIGLHERTVWFRTLGPVNGGCRRDAAAQQEEAAQVSPSQMSLAKTRHLFHRWSPATSDTACLMLTGPYAVFAVLWRAQVRTIRERKRRVAIGFVRRTFGRLPGEIWSRGGSGYCDSTCLASVPRLSPPPTVVSLYLRSTIDLRISLLLFPFPMLGCRTLGQEHYHPTSKAPPASLAASSRETRIVDTYDYEESLRRLQHP</sequence>